<proteinExistence type="inferred from homology"/>
<comment type="caution">
    <text evidence="12">The sequence shown here is derived from an EMBL/GenBank/DDBJ whole genome shotgun (WGS) entry which is preliminary data.</text>
</comment>
<keyword evidence="7 11" id="KW-0496">Mitochondrion</keyword>
<dbReference type="InterPro" id="IPR031463">
    <property type="entry name" value="Mic12"/>
</dbReference>
<organism evidence="12 13">
    <name type="scientific">Neolecta irregularis (strain DAH-3)</name>
    <dbReference type="NCBI Taxonomy" id="1198029"/>
    <lineage>
        <taxon>Eukaryota</taxon>
        <taxon>Fungi</taxon>
        <taxon>Dikarya</taxon>
        <taxon>Ascomycota</taxon>
        <taxon>Taphrinomycotina</taxon>
        <taxon>Neolectales</taxon>
        <taxon>Neolectaceae</taxon>
        <taxon>Neolecta</taxon>
    </lineage>
</organism>
<name>A0A1U7LIS7_NEOID</name>
<keyword evidence="8" id="KW-0472">Membrane</keyword>
<evidence type="ECO:0000256" key="2">
    <source>
        <dbReference type="ARBA" id="ARBA00004370"/>
    </source>
</evidence>
<dbReference type="GO" id="GO:0044284">
    <property type="term" value="C:mitochondrial crista junction"/>
    <property type="evidence" value="ECO:0007669"/>
    <property type="project" value="InterPro"/>
</dbReference>
<evidence type="ECO:0000256" key="9">
    <source>
        <dbReference type="ARBA" id="ARBA00032159"/>
    </source>
</evidence>
<gene>
    <name evidence="12" type="ORF">NEOLI_000752</name>
</gene>
<evidence type="ECO:0000256" key="6">
    <source>
        <dbReference type="ARBA" id="ARBA00022989"/>
    </source>
</evidence>
<dbReference type="GO" id="GO:0042407">
    <property type="term" value="P:cristae formation"/>
    <property type="evidence" value="ECO:0007669"/>
    <property type="project" value="InterPro"/>
</dbReference>
<comment type="function">
    <text evidence="1 11">Component of the MICOS complex, a large protein complex of the mitochondrial inner membrane that plays crucial roles in the maintenance of crista junctions, inner membrane architecture, and formation of contact sites to the outer membrane.</text>
</comment>
<evidence type="ECO:0000313" key="13">
    <source>
        <dbReference type="Proteomes" id="UP000186594"/>
    </source>
</evidence>
<dbReference type="Proteomes" id="UP000186594">
    <property type="component" value="Unassembled WGS sequence"/>
</dbReference>
<dbReference type="GO" id="GO:0061617">
    <property type="term" value="C:MICOS complex"/>
    <property type="evidence" value="ECO:0007669"/>
    <property type="project" value="UniProtKB-UniRule"/>
</dbReference>
<evidence type="ECO:0000256" key="3">
    <source>
        <dbReference type="ARBA" id="ARBA00009188"/>
    </source>
</evidence>
<comment type="subunit">
    <text evidence="11">Component of the mitochondrial contact site and cristae organizing system (MICOS) complex.</text>
</comment>
<keyword evidence="13" id="KW-1185">Reference proteome</keyword>
<evidence type="ECO:0000256" key="10">
    <source>
        <dbReference type="ARBA" id="ARBA00032985"/>
    </source>
</evidence>
<comment type="subcellular location">
    <subcellularLocation>
        <location evidence="2">Membrane</location>
    </subcellularLocation>
    <subcellularLocation>
        <location evidence="11">Mitochondrion inner membrane</location>
        <topology evidence="11">Single-pass membrane protein</topology>
    </subcellularLocation>
</comment>
<dbReference type="EMBL" id="LXFE01003037">
    <property type="protein sequence ID" value="OLL22549.1"/>
    <property type="molecule type" value="Genomic_DNA"/>
</dbReference>
<keyword evidence="11" id="KW-0999">Mitochondrion inner membrane</keyword>
<evidence type="ECO:0000256" key="4">
    <source>
        <dbReference type="ARBA" id="ARBA00018170"/>
    </source>
</evidence>
<keyword evidence="6" id="KW-1133">Transmembrane helix</keyword>
<evidence type="ECO:0000256" key="1">
    <source>
        <dbReference type="ARBA" id="ARBA00002689"/>
    </source>
</evidence>
<accession>A0A1U7LIS7</accession>
<comment type="similarity">
    <text evidence="3 11">Belongs to the MICOS complex subunit Mic12 family.</text>
</comment>
<dbReference type="AlphaFoldDB" id="A0A1U7LIS7"/>
<evidence type="ECO:0000256" key="8">
    <source>
        <dbReference type="ARBA" id="ARBA00023136"/>
    </source>
</evidence>
<evidence type="ECO:0000256" key="5">
    <source>
        <dbReference type="ARBA" id="ARBA00022692"/>
    </source>
</evidence>
<protein>
    <recommendedName>
        <fullName evidence="4 11">MICOS complex subunit MIC12</fullName>
    </recommendedName>
    <alternativeName>
        <fullName evidence="10 11">Altered inheritance of mitochondria protein 5, mitochondrial</fullName>
    </alternativeName>
    <alternativeName>
        <fullName evidence="9 11">Found in mitochondrial proteome protein 51</fullName>
    </alternativeName>
</protein>
<sequence>MSRVYSFLSGVLVSSALAYTSITSIGLSTTNLSKDLYRQISLLDQIDSESPTSQSSPKFEERIFSDTVKDLWNTEFEKGVRWFYEADFSGKTFDAARTVSDWFSR</sequence>
<evidence type="ECO:0000313" key="12">
    <source>
        <dbReference type="EMBL" id="OLL22549.1"/>
    </source>
</evidence>
<evidence type="ECO:0000256" key="11">
    <source>
        <dbReference type="RuleBase" id="RU363010"/>
    </source>
</evidence>
<keyword evidence="5" id="KW-0812">Transmembrane</keyword>
<evidence type="ECO:0000256" key="7">
    <source>
        <dbReference type="ARBA" id="ARBA00023128"/>
    </source>
</evidence>
<dbReference type="Pfam" id="PF17050">
    <property type="entry name" value="AIM5"/>
    <property type="match status" value="1"/>
</dbReference>
<reference evidence="12 13" key="1">
    <citation type="submission" date="2016-04" db="EMBL/GenBank/DDBJ databases">
        <title>Evolutionary innovation and constraint leading to complex multicellularity in the Ascomycota.</title>
        <authorList>
            <person name="Cisse O."/>
            <person name="Nguyen A."/>
            <person name="Hewitt D.A."/>
            <person name="Jedd G."/>
            <person name="Stajich J.E."/>
        </authorList>
    </citation>
    <scope>NUCLEOTIDE SEQUENCE [LARGE SCALE GENOMIC DNA]</scope>
    <source>
        <strain evidence="12 13">DAH-3</strain>
    </source>
</reference>